<dbReference type="Proteomes" id="UP000745577">
    <property type="component" value="Unassembled WGS sequence"/>
</dbReference>
<comment type="caution">
    <text evidence="1">The sequence shown here is derived from an EMBL/GenBank/DDBJ whole genome shotgun (WGS) entry which is preliminary data.</text>
</comment>
<reference evidence="1" key="2">
    <citation type="journal article" date="2021" name="Microbiome">
        <title>Successional dynamics and alternative stable states in a saline activated sludge microbial community over 9 years.</title>
        <authorList>
            <person name="Wang Y."/>
            <person name="Ye J."/>
            <person name="Ju F."/>
            <person name="Liu L."/>
            <person name="Boyd J.A."/>
            <person name="Deng Y."/>
            <person name="Parks D.H."/>
            <person name="Jiang X."/>
            <person name="Yin X."/>
            <person name="Woodcroft B.J."/>
            <person name="Tyson G.W."/>
            <person name="Hugenholtz P."/>
            <person name="Polz M.F."/>
            <person name="Zhang T."/>
        </authorList>
    </citation>
    <scope>NUCLEOTIDE SEQUENCE</scope>
    <source>
        <strain evidence="1">HKST-UBA15</strain>
    </source>
</reference>
<organism evidence="1 2">
    <name type="scientific">Candidatus Dojkabacteria bacterium</name>
    <dbReference type="NCBI Taxonomy" id="2099670"/>
    <lineage>
        <taxon>Bacteria</taxon>
        <taxon>Candidatus Dojkabacteria</taxon>
    </lineage>
</organism>
<proteinExistence type="predicted"/>
<dbReference type="AlphaFoldDB" id="A0A955I8V9"/>
<sequence>MRDNQWLAEKMFDLWENHFVDVPRKNPVLIKFGKKSYRQLGSISWANRKTRGIGKLLNQLDEKYDDDRISLITITSYFKDEEIPETVVLGTISHEMIHYSHGFHSPLNQIYNHPHKGGIIRKDMYKRDLGEIYQFSKRWLKKEWREYLREAM</sequence>
<protein>
    <submittedName>
        <fullName evidence="1">Uncharacterized protein</fullName>
    </submittedName>
</protein>
<gene>
    <name evidence="1" type="ORF">KC675_03270</name>
</gene>
<dbReference type="EMBL" id="JAGQLL010000035">
    <property type="protein sequence ID" value="MCA9380174.1"/>
    <property type="molecule type" value="Genomic_DNA"/>
</dbReference>
<reference evidence="1" key="1">
    <citation type="submission" date="2020-04" db="EMBL/GenBank/DDBJ databases">
        <authorList>
            <person name="Zhang T."/>
        </authorList>
    </citation>
    <scope>NUCLEOTIDE SEQUENCE</scope>
    <source>
        <strain evidence="1">HKST-UBA15</strain>
    </source>
</reference>
<name>A0A955I8V9_9BACT</name>
<evidence type="ECO:0000313" key="1">
    <source>
        <dbReference type="EMBL" id="MCA9380174.1"/>
    </source>
</evidence>
<evidence type="ECO:0000313" key="2">
    <source>
        <dbReference type="Proteomes" id="UP000745577"/>
    </source>
</evidence>
<accession>A0A955I8V9</accession>